<dbReference type="Pfam" id="PF00160">
    <property type="entry name" value="Pro_isomerase"/>
    <property type="match status" value="1"/>
</dbReference>
<organism evidence="7 8">
    <name type="scientific">Vibrio astriarenae</name>
    <dbReference type="NCBI Taxonomy" id="1481923"/>
    <lineage>
        <taxon>Bacteria</taxon>
        <taxon>Pseudomonadati</taxon>
        <taxon>Pseudomonadota</taxon>
        <taxon>Gammaproteobacteria</taxon>
        <taxon>Vibrionales</taxon>
        <taxon>Vibrionaceae</taxon>
        <taxon>Vibrio</taxon>
    </lineage>
</organism>
<evidence type="ECO:0000256" key="5">
    <source>
        <dbReference type="RuleBase" id="RU363019"/>
    </source>
</evidence>
<dbReference type="InterPro" id="IPR002130">
    <property type="entry name" value="Cyclophilin-type_PPIase_dom"/>
</dbReference>
<dbReference type="Gene3D" id="2.40.100.10">
    <property type="entry name" value="Cyclophilin-like"/>
    <property type="match status" value="1"/>
</dbReference>
<dbReference type="AlphaFoldDB" id="A0A7Z2T1I1"/>
<gene>
    <name evidence="7" type="ORF">GT360_03520</name>
</gene>
<reference evidence="7 8" key="1">
    <citation type="submission" date="2020-01" db="EMBL/GenBank/DDBJ databases">
        <title>Whole genome and functional gene identification of agarase of Vibrio HN897.</title>
        <authorList>
            <person name="Liu Y."/>
            <person name="Zhao Z."/>
        </authorList>
    </citation>
    <scope>NUCLEOTIDE SEQUENCE [LARGE SCALE GENOMIC DNA]</scope>
    <source>
        <strain evidence="7 8">HN897</strain>
    </source>
</reference>
<feature type="domain" description="PPIase cyclophilin-type" evidence="6">
    <location>
        <begin position="25"/>
        <end position="179"/>
    </location>
</feature>
<dbReference type="EMBL" id="CP047475">
    <property type="protein sequence ID" value="QIA62638.1"/>
    <property type="molecule type" value="Genomic_DNA"/>
</dbReference>
<dbReference type="InterPro" id="IPR024936">
    <property type="entry name" value="Cyclophilin-type_PPIase"/>
</dbReference>
<evidence type="ECO:0000259" key="6">
    <source>
        <dbReference type="PROSITE" id="PS50072"/>
    </source>
</evidence>
<comment type="catalytic activity">
    <reaction evidence="5">
        <text>[protein]-peptidylproline (omega=180) = [protein]-peptidylproline (omega=0)</text>
        <dbReference type="Rhea" id="RHEA:16237"/>
        <dbReference type="Rhea" id="RHEA-COMP:10747"/>
        <dbReference type="Rhea" id="RHEA-COMP:10748"/>
        <dbReference type="ChEBI" id="CHEBI:83833"/>
        <dbReference type="ChEBI" id="CHEBI:83834"/>
        <dbReference type="EC" id="5.2.1.8"/>
    </reaction>
</comment>
<keyword evidence="5" id="KW-0732">Signal</keyword>
<keyword evidence="3 5" id="KW-0697">Rotamase</keyword>
<name>A0A7Z2T1I1_9VIBR</name>
<keyword evidence="4 5" id="KW-0413">Isomerase</keyword>
<accession>A0A7Z2T1I1</accession>
<dbReference type="GO" id="GO:0003755">
    <property type="term" value="F:peptidyl-prolyl cis-trans isomerase activity"/>
    <property type="evidence" value="ECO:0007669"/>
    <property type="project" value="UniProtKB-UniRule"/>
</dbReference>
<evidence type="ECO:0000256" key="4">
    <source>
        <dbReference type="ARBA" id="ARBA00023235"/>
    </source>
</evidence>
<evidence type="ECO:0000313" key="8">
    <source>
        <dbReference type="Proteomes" id="UP000464262"/>
    </source>
</evidence>
<comment type="similarity">
    <text evidence="2 5">Belongs to the cyclophilin-type PPIase family.</text>
</comment>
<dbReference type="SUPFAM" id="SSF50891">
    <property type="entry name" value="Cyclophilin-like"/>
    <property type="match status" value="1"/>
</dbReference>
<evidence type="ECO:0000256" key="2">
    <source>
        <dbReference type="ARBA" id="ARBA00007365"/>
    </source>
</evidence>
<dbReference type="InterPro" id="IPR044665">
    <property type="entry name" value="E_coli_cyclophilin_A-like"/>
</dbReference>
<dbReference type="PIRSF" id="PIRSF001467">
    <property type="entry name" value="Peptidylpro_ismrse"/>
    <property type="match status" value="1"/>
</dbReference>
<dbReference type="KEGG" id="vas:GT360_03520"/>
<dbReference type="PANTHER" id="PTHR43246">
    <property type="entry name" value="PEPTIDYL-PROLYL CIS-TRANS ISOMERASE CYP38, CHLOROPLASTIC"/>
    <property type="match status" value="1"/>
</dbReference>
<dbReference type="PROSITE" id="PS50072">
    <property type="entry name" value="CSA_PPIASE_2"/>
    <property type="match status" value="1"/>
</dbReference>
<keyword evidence="8" id="KW-1185">Reference proteome</keyword>
<feature type="chain" id="PRO_5031598014" description="Peptidyl-prolyl cis-trans isomerase" evidence="5">
    <location>
        <begin position="19"/>
        <end position="181"/>
    </location>
</feature>
<dbReference type="CDD" id="cd01920">
    <property type="entry name" value="cyclophilin_EcCYP_like"/>
    <property type="match status" value="1"/>
</dbReference>
<evidence type="ECO:0000313" key="7">
    <source>
        <dbReference type="EMBL" id="QIA62638.1"/>
    </source>
</evidence>
<evidence type="ECO:0000256" key="1">
    <source>
        <dbReference type="ARBA" id="ARBA00002388"/>
    </source>
</evidence>
<dbReference type="PRINTS" id="PR00153">
    <property type="entry name" value="CSAPPISMRASE"/>
</dbReference>
<dbReference type="Proteomes" id="UP000464262">
    <property type="component" value="Chromosome 1"/>
</dbReference>
<protein>
    <recommendedName>
        <fullName evidence="5">Peptidyl-prolyl cis-trans isomerase</fullName>
        <shortName evidence="5">PPIase</shortName>
        <ecNumber evidence="5">5.2.1.8</ecNumber>
    </recommendedName>
</protein>
<comment type="function">
    <text evidence="1 5">PPIases accelerate the folding of proteins. It catalyzes the cis-trans isomerization of proline imidic peptide bonds in oligopeptides.</text>
</comment>
<feature type="signal peptide" evidence="5">
    <location>
        <begin position="1"/>
        <end position="18"/>
    </location>
</feature>
<dbReference type="PROSITE" id="PS00170">
    <property type="entry name" value="CSA_PPIASE_1"/>
    <property type="match status" value="1"/>
</dbReference>
<dbReference type="RefSeq" id="WP_164647533.1">
    <property type="nucleotide sequence ID" value="NZ_CP047475.1"/>
</dbReference>
<dbReference type="GO" id="GO:0006457">
    <property type="term" value="P:protein folding"/>
    <property type="evidence" value="ECO:0007669"/>
    <property type="project" value="InterPro"/>
</dbReference>
<dbReference type="InterPro" id="IPR029000">
    <property type="entry name" value="Cyclophilin-like_dom_sf"/>
</dbReference>
<evidence type="ECO:0000256" key="3">
    <source>
        <dbReference type="ARBA" id="ARBA00023110"/>
    </source>
</evidence>
<proteinExistence type="inferred from homology"/>
<dbReference type="InterPro" id="IPR020892">
    <property type="entry name" value="Cyclophilin-type_PPIase_CS"/>
</dbReference>
<sequence>MKKLLLLCSALISGVVFAGPKVQFETSHGNFVLELNEEKAPITVENFLRYVDDGSYKGTIFHRVIPGFMAQGGGFNEEMQQIPTYAPIKNEASNGLKNDTATIAMARTNDPHSATRQFFINYANNDFLNASSRSDGYAVFGQVTEGFETIVKIGQIPTKRSGRMQDVPAETVVITNVSRLD</sequence>
<dbReference type="EC" id="5.2.1.8" evidence="5"/>